<feature type="compositionally biased region" description="Basic and acidic residues" evidence="1">
    <location>
        <begin position="1"/>
        <end position="31"/>
    </location>
</feature>
<keyword evidence="3" id="KW-1185">Reference proteome</keyword>
<reference evidence="2 3" key="1">
    <citation type="journal article" date="2019" name="Int. J. Syst. Evol. Microbiol.">
        <title>The Global Catalogue of Microorganisms (GCM) 10K type strain sequencing project: providing services to taxonomists for standard genome sequencing and annotation.</title>
        <authorList>
            <consortium name="The Broad Institute Genomics Platform"/>
            <consortium name="The Broad Institute Genome Sequencing Center for Infectious Disease"/>
            <person name="Wu L."/>
            <person name="Ma J."/>
        </authorList>
    </citation>
    <scope>NUCLEOTIDE SEQUENCE [LARGE SCALE GENOMIC DNA]</scope>
    <source>
        <strain evidence="2 3">JCM 15628</strain>
    </source>
</reference>
<protein>
    <submittedName>
        <fullName evidence="2">Uncharacterized protein</fullName>
    </submittedName>
</protein>
<gene>
    <name evidence="2" type="ORF">GCM10009817_09510</name>
</gene>
<organism evidence="2 3">
    <name type="scientific">Terrabacter lapilli</name>
    <dbReference type="NCBI Taxonomy" id="436231"/>
    <lineage>
        <taxon>Bacteria</taxon>
        <taxon>Bacillati</taxon>
        <taxon>Actinomycetota</taxon>
        <taxon>Actinomycetes</taxon>
        <taxon>Micrococcales</taxon>
        <taxon>Intrasporangiaceae</taxon>
        <taxon>Terrabacter</taxon>
    </lineage>
</organism>
<name>A0ABN2RM87_9MICO</name>
<evidence type="ECO:0000313" key="3">
    <source>
        <dbReference type="Proteomes" id="UP001500013"/>
    </source>
</evidence>
<sequence>MREQDTAVTDQRTDNDRLHSLMRSRTSDKASDQQGTGCCTLASARGVGCAAAPLCLAWPGVVAWAAADGDAETGGGGPTEEVAAVD</sequence>
<feature type="region of interest" description="Disordered" evidence="1">
    <location>
        <begin position="1"/>
        <end position="36"/>
    </location>
</feature>
<comment type="caution">
    <text evidence="2">The sequence shown here is derived from an EMBL/GenBank/DDBJ whole genome shotgun (WGS) entry which is preliminary data.</text>
</comment>
<evidence type="ECO:0000313" key="2">
    <source>
        <dbReference type="EMBL" id="GAA1971586.1"/>
    </source>
</evidence>
<dbReference type="EMBL" id="BAAAPU010000003">
    <property type="protein sequence ID" value="GAA1971586.1"/>
    <property type="molecule type" value="Genomic_DNA"/>
</dbReference>
<proteinExistence type="predicted"/>
<accession>A0ABN2RM87</accession>
<dbReference type="Proteomes" id="UP001500013">
    <property type="component" value="Unassembled WGS sequence"/>
</dbReference>
<evidence type="ECO:0000256" key="1">
    <source>
        <dbReference type="SAM" id="MobiDB-lite"/>
    </source>
</evidence>